<proteinExistence type="predicted"/>
<evidence type="ECO:0000256" key="2">
    <source>
        <dbReference type="SAM" id="Phobius"/>
    </source>
</evidence>
<dbReference type="Gene3D" id="1.25.40.590">
    <property type="entry name" value="Type IV / VI secretion system, DotU"/>
    <property type="match status" value="1"/>
</dbReference>
<dbReference type="OrthoDB" id="345640at2"/>
<keyword evidence="2" id="KW-0812">Transmembrane</keyword>
<keyword evidence="5" id="KW-1185">Reference proteome</keyword>
<dbReference type="PROSITE" id="PS51123">
    <property type="entry name" value="OMPA_2"/>
    <property type="match status" value="1"/>
</dbReference>
<dbReference type="Pfam" id="PF09850">
    <property type="entry name" value="DotU"/>
    <property type="match status" value="1"/>
</dbReference>
<dbReference type="NCBIfam" id="TIGR03349">
    <property type="entry name" value="IV_VI_DotU"/>
    <property type="match status" value="1"/>
</dbReference>
<dbReference type="STRING" id="226910.UCMB321_0364"/>
<organism evidence="4 5">
    <name type="scientific">Pseudomonas batumici</name>
    <dbReference type="NCBI Taxonomy" id="226910"/>
    <lineage>
        <taxon>Bacteria</taxon>
        <taxon>Pseudomonadati</taxon>
        <taxon>Pseudomonadota</taxon>
        <taxon>Gammaproteobacteria</taxon>
        <taxon>Pseudomonadales</taxon>
        <taxon>Pseudomonadaceae</taxon>
        <taxon>Pseudomonas</taxon>
    </lineage>
</organism>
<keyword evidence="2" id="KW-1133">Transmembrane helix</keyword>
<dbReference type="Gene3D" id="3.30.1330.60">
    <property type="entry name" value="OmpA-like domain"/>
    <property type="match status" value="1"/>
</dbReference>
<evidence type="ECO:0000259" key="3">
    <source>
        <dbReference type="PROSITE" id="PS51123"/>
    </source>
</evidence>
<reference evidence="4 5" key="1">
    <citation type="submission" date="2015-01" db="EMBL/GenBank/DDBJ databases">
        <title>Complete genome of Pseudomonas batumici UCM B-321 producer of the batumin antibiotic with strong antistaphilococcal and potential anticancer activity.</title>
        <authorList>
            <person name="Klochko V.V."/>
            <person name="Zelena L.B."/>
            <person name="Elena K.A."/>
            <person name="Reva O.N."/>
        </authorList>
    </citation>
    <scope>NUCLEOTIDE SEQUENCE [LARGE SCALE GENOMIC DNA]</scope>
    <source>
        <strain evidence="4 5">UCM B-321</strain>
    </source>
</reference>
<dbReference type="PANTHER" id="PTHR38033:SF1">
    <property type="entry name" value="DOTU FAMILY TYPE IV_VI SECRETION SYSTEM PROTEIN"/>
    <property type="match status" value="1"/>
</dbReference>
<dbReference type="EMBL" id="JXDG01000003">
    <property type="protein sequence ID" value="KIH85997.1"/>
    <property type="molecule type" value="Genomic_DNA"/>
</dbReference>
<dbReference type="InterPro" id="IPR017732">
    <property type="entry name" value="T4/T6SS_DotU"/>
</dbReference>
<dbReference type="InterPro" id="IPR036737">
    <property type="entry name" value="OmpA-like_sf"/>
</dbReference>
<dbReference type="CDD" id="cd07185">
    <property type="entry name" value="OmpA_C-like"/>
    <property type="match status" value="1"/>
</dbReference>
<keyword evidence="1 2" id="KW-0472">Membrane</keyword>
<dbReference type="RefSeq" id="WP_052451041.1">
    <property type="nucleotide sequence ID" value="NZ_JXDG01000003.1"/>
</dbReference>
<dbReference type="SUPFAM" id="SSF103088">
    <property type="entry name" value="OmpA-like"/>
    <property type="match status" value="1"/>
</dbReference>
<dbReference type="PANTHER" id="PTHR38033">
    <property type="entry name" value="MEMBRANE PROTEIN-RELATED"/>
    <property type="match status" value="1"/>
</dbReference>
<dbReference type="GO" id="GO:0016020">
    <property type="term" value="C:membrane"/>
    <property type="evidence" value="ECO:0007669"/>
    <property type="project" value="UniProtKB-UniRule"/>
</dbReference>
<evidence type="ECO:0000313" key="5">
    <source>
        <dbReference type="Proteomes" id="UP000031535"/>
    </source>
</evidence>
<comment type="caution">
    <text evidence="4">The sequence shown here is derived from an EMBL/GenBank/DDBJ whole genome shotgun (WGS) entry which is preliminary data.</text>
</comment>
<dbReference type="Pfam" id="PF00691">
    <property type="entry name" value="OmpA"/>
    <property type="match status" value="1"/>
</dbReference>
<protein>
    <submittedName>
        <fullName evidence="4">Outer membrane protein ImpK/VasF, OmpA/MotB domain</fullName>
    </submittedName>
</protein>
<dbReference type="Proteomes" id="UP000031535">
    <property type="component" value="Unassembled WGS sequence"/>
</dbReference>
<evidence type="ECO:0000256" key="1">
    <source>
        <dbReference type="PROSITE-ProRule" id="PRU00473"/>
    </source>
</evidence>
<dbReference type="InterPro" id="IPR006665">
    <property type="entry name" value="OmpA-like"/>
</dbReference>
<sequence>MALAKAVPGSRKDARAIAREPVRARPAAADEQLCPLADDLLHEVVVFQRLTRRPDLAALRLRLIARVRTFQRQALACGIEQRIVWRARYALCTLLDEVIASSEWARGAWSRHSLLMTFHQETEGGEGFFAYLDEAQLKPVEHLALLELMYLCLALGLEGRYRIQREGRSILALKRSQLYEILRLHRERYPRPLLKRVPTGQRLRRALRWALCGLVLLTIVLVVVGAYDLQRRSAQQLPGLSQLASPRATVPATRPSLAERLAEDLQAGRVMLLNEAGEVRLLLGARQWFSPGGSALAPQHRVTLQRIAAVLADWPGRIRIIGHSDDTPVGKGRVSNQELSLRRARAVAFEMFGEAADPGRIQVLGRGAGEPRVANDSADNRARNRRVEIVLELLVTAAALP</sequence>
<dbReference type="PATRIC" id="fig|226910.6.peg.365"/>
<feature type="domain" description="OmpA-like" evidence="3">
    <location>
        <begin position="276"/>
        <end position="395"/>
    </location>
</feature>
<evidence type="ECO:0000313" key="4">
    <source>
        <dbReference type="EMBL" id="KIH85997.1"/>
    </source>
</evidence>
<gene>
    <name evidence="4" type="ORF">UCMB321_0364</name>
</gene>
<name>A0A0C2IM05_9PSED</name>
<accession>A0A0C2IM05</accession>
<dbReference type="NCBIfam" id="NF038228">
    <property type="entry name" value="IcmH_DotU_IVB"/>
    <property type="match status" value="1"/>
</dbReference>
<dbReference type="InterPro" id="IPR038522">
    <property type="entry name" value="T4/T6SS_DotU_sf"/>
</dbReference>
<dbReference type="AlphaFoldDB" id="A0A0C2IM05"/>
<feature type="transmembrane region" description="Helical" evidence="2">
    <location>
        <begin position="206"/>
        <end position="227"/>
    </location>
</feature>